<feature type="transmembrane region" description="Helical" evidence="7">
    <location>
        <begin position="6"/>
        <end position="29"/>
    </location>
</feature>
<dbReference type="GO" id="GO:0016020">
    <property type="term" value="C:membrane"/>
    <property type="evidence" value="ECO:0007669"/>
    <property type="project" value="UniProtKB-SubCell"/>
</dbReference>
<evidence type="ECO:0000256" key="3">
    <source>
        <dbReference type="ARBA" id="ARBA00022692"/>
    </source>
</evidence>
<dbReference type="Pfam" id="PF01694">
    <property type="entry name" value="Rhomboid"/>
    <property type="match status" value="1"/>
</dbReference>
<evidence type="ECO:0000313" key="9">
    <source>
        <dbReference type="EMBL" id="CAF9921275.1"/>
    </source>
</evidence>
<evidence type="ECO:0000313" key="10">
    <source>
        <dbReference type="Proteomes" id="UP000664169"/>
    </source>
</evidence>
<dbReference type="Gene3D" id="1.20.1540.10">
    <property type="entry name" value="Rhomboid-like"/>
    <property type="match status" value="1"/>
</dbReference>
<sequence length="303" mass="32971">MATSFVSLNLAQKVVIGGILGVCGGVYFLNKATLHQRQRHLREGTTETTRTEKLRQVSTRGYHLGNGQYVTPQSSQGSQPLTGLPAFLENVWTPKFVQENLVLNRKNIQEGRWYTLITSGLNHYRPGHLIMNMLGFWSMGIPLIGSIGAPAFLTIWVASGITGGVASIIRINHRLNSALSQPATSQERYEVARLANTSFVGASGSIFGVFAAYAILYPNSRAGLLFIPVYFRTRILLGVFFAGSVIADFNNWLPGIGHWGHAGGMIVGAAIGYGLRRARLVRSPISMAALLALSTSHMTSIQR</sequence>
<dbReference type="PANTHER" id="PTHR43731:SF14">
    <property type="entry name" value="PRESENILIN-ASSOCIATED RHOMBOID-LIKE PROTEIN, MITOCHONDRIAL"/>
    <property type="match status" value="1"/>
</dbReference>
<feature type="domain" description="Peptidase S54 rhomboid" evidence="8">
    <location>
        <begin position="111"/>
        <end position="277"/>
    </location>
</feature>
<proteinExistence type="inferred from homology"/>
<name>A0A8H3IN31_9LECA</name>
<protein>
    <recommendedName>
        <fullName evidence="8">Peptidase S54 rhomboid domain-containing protein</fullName>
    </recommendedName>
</protein>
<comment type="subcellular location">
    <subcellularLocation>
        <location evidence="1">Membrane</location>
        <topology evidence="1">Multi-pass membrane protein</topology>
    </subcellularLocation>
</comment>
<gene>
    <name evidence="9" type="ORF">GOMPHAMPRED_002277</name>
</gene>
<dbReference type="OrthoDB" id="418595at2759"/>
<comment type="similarity">
    <text evidence="2">Belongs to the peptidase S54 family.</text>
</comment>
<reference evidence="9" key="1">
    <citation type="submission" date="2021-03" db="EMBL/GenBank/DDBJ databases">
        <authorList>
            <person name="Tagirdzhanova G."/>
        </authorList>
    </citation>
    <scope>NUCLEOTIDE SEQUENCE</scope>
</reference>
<feature type="transmembrane region" description="Helical" evidence="7">
    <location>
        <begin position="229"/>
        <end position="247"/>
    </location>
</feature>
<dbReference type="InterPro" id="IPR022764">
    <property type="entry name" value="Peptidase_S54_rhomboid_dom"/>
</dbReference>
<accession>A0A8H3IN31</accession>
<dbReference type="GO" id="GO:0004252">
    <property type="term" value="F:serine-type endopeptidase activity"/>
    <property type="evidence" value="ECO:0007669"/>
    <property type="project" value="InterPro"/>
</dbReference>
<feature type="transmembrane region" description="Helical" evidence="7">
    <location>
        <begin position="259"/>
        <end position="275"/>
    </location>
</feature>
<feature type="transmembrane region" description="Helical" evidence="7">
    <location>
        <begin position="199"/>
        <end position="217"/>
    </location>
</feature>
<keyword evidence="5 7" id="KW-1133">Transmembrane helix</keyword>
<keyword evidence="6 7" id="KW-0472">Membrane</keyword>
<comment type="caution">
    <text evidence="9">The sequence shown here is derived from an EMBL/GenBank/DDBJ whole genome shotgun (WGS) entry which is preliminary data.</text>
</comment>
<evidence type="ECO:0000256" key="7">
    <source>
        <dbReference type="SAM" id="Phobius"/>
    </source>
</evidence>
<evidence type="ECO:0000259" key="8">
    <source>
        <dbReference type="Pfam" id="PF01694"/>
    </source>
</evidence>
<feature type="transmembrane region" description="Helical" evidence="7">
    <location>
        <begin position="134"/>
        <end position="158"/>
    </location>
</feature>
<dbReference type="Proteomes" id="UP000664169">
    <property type="component" value="Unassembled WGS sequence"/>
</dbReference>
<keyword evidence="4" id="KW-0378">Hydrolase</keyword>
<evidence type="ECO:0000256" key="1">
    <source>
        <dbReference type="ARBA" id="ARBA00004141"/>
    </source>
</evidence>
<evidence type="ECO:0000256" key="4">
    <source>
        <dbReference type="ARBA" id="ARBA00022801"/>
    </source>
</evidence>
<keyword evidence="10" id="KW-1185">Reference proteome</keyword>
<dbReference type="SUPFAM" id="SSF144091">
    <property type="entry name" value="Rhomboid-like"/>
    <property type="match status" value="1"/>
</dbReference>
<dbReference type="PANTHER" id="PTHR43731">
    <property type="entry name" value="RHOMBOID PROTEASE"/>
    <property type="match status" value="1"/>
</dbReference>
<organism evidence="9 10">
    <name type="scientific">Gomphillus americanus</name>
    <dbReference type="NCBI Taxonomy" id="1940652"/>
    <lineage>
        <taxon>Eukaryota</taxon>
        <taxon>Fungi</taxon>
        <taxon>Dikarya</taxon>
        <taxon>Ascomycota</taxon>
        <taxon>Pezizomycotina</taxon>
        <taxon>Lecanoromycetes</taxon>
        <taxon>OSLEUM clade</taxon>
        <taxon>Ostropomycetidae</taxon>
        <taxon>Ostropales</taxon>
        <taxon>Graphidaceae</taxon>
        <taxon>Gomphilloideae</taxon>
        <taxon>Gomphillus</taxon>
    </lineage>
</organism>
<dbReference type="EMBL" id="CAJPDQ010000016">
    <property type="protein sequence ID" value="CAF9921275.1"/>
    <property type="molecule type" value="Genomic_DNA"/>
</dbReference>
<evidence type="ECO:0000256" key="6">
    <source>
        <dbReference type="ARBA" id="ARBA00023136"/>
    </source>
</evidence>
<evidence type="ECO:0000256" key="2">
    <source>
        <dbReference type="ARBA" id="ARBA00009045"/>
    </source>
</evidence>
<dbReference type="AlphaFoldDB" id="A0A8H3IN31"/>
<dbReference type="InterPro" id="IPR050925">
    <property type="entry name" value="Rhomboid_protease_S54"/>
</dbReference>
<evidence type="ECO:0000256" key="5">
    <source>
        <dbReference type="ARBA" id="ARBA00022989"/>
    </source>
</evidence>
<keyword evidence="3 7" id="KW-0812">Transmembrane</keyword>
<dbReference type="InterPro" id="IPR035952">
    <property type="entry name" value="Rhomboid-like_sf"/>
</dbReference>